<organism evidence="8 9">
    <name type="scientific">Brassica napus</name>
    <name type="common">Rape</name>
    <dbReference type="NCBI Taxonomy" id="3708"/>
    <lineage>
        <taxon>Eukaryota</taxon>
        <taxon>Viridiplantae</taxon>
        <taxon>Streptophyta</taxon>
        <taxon>Embryophyta</taxon>
        <taxon>Tracheophyta</taxon>
        <taxon>Spermatophyta</taxon>
        <taxon>Magnoliopsida</taxon>
        <taxon>eudicotyledons</taxon>
        <taxon>Gunneridae</taxon>
        <taxon>Pentapetalae</taxon>
        <taxon>rosids</taxon>
        <taxon>malvids</taxon>
        <taxon>Brassicales</taxon>
        <taxon>Brassicaceae</taxon>
        <taxon>Brassiceae</taxon>
        <taxon>Brassica</taxon>
    </lineage>
</organism>
<dbReference type="InterPro" id="IPR042512">
    <property type="entry name" value="TLCD5"/>
</dbReference>
<evidence type="ECO:0000256" key="4">
    <source>
        <dbReference type="ARBA" id="ARBA00023136"/>
    </source>
</evidence>
<reference evidence="8 9" key="1">
    <citation type="journal article" date="2014" name="Science">
        <title>Plant genetics. Early allopolyploid evolution in the post-Neolithic Brassica napus oilseed genome.</title>
        <authorList>
            <person name="Chalhoub B."/>
            <person name="Denoeud F."/>
            <person name="Liu S."/>
            <person name="Parkin I.A."/>
            <person name="Tang H."/>
            <person name="Wang X."/>
            <person name="Chiquet J."/>
            <person name="Belcram H."/>
            <person name="Tong C."/>
            <person name="Samans B."/>
            <person name="Correa M."/>
            <person name="Da Silva C."/>
            <person name="Just J."/>
            <person name="Falentin C."/>
            <person name="Koh C.S."/>
            <person name="Le Clainche I."/>
            <person name="Bernard M."/>
            <person name="Bento P."/>
            <person name="Noel B."/>
            <person name="Labadie K."/>
            <person name="Alberti A."/>
            <person name="Charles M."/>
            <person name="Arnaud D."/>
            <person name="Guo H."/>
            <person name="Daviaud C."/>
            <person name="Alamery S."/>
            <person name="Jabbari K."/>
            <person name="Zhao M."/>
            <person name="Edger P.P."/>
            <person name="Chelaifa H."/>
            <person name="Tack D."/>
            <person name="Lassalle G."/>
            <person name="Mestiri I."/>
            <person name="Schnel N."/>
            <person name="Le Paslier M.C."/>
            <person name="Fan G."/>
            <person name="Renault V."/>
            <person name="Bayer P.E."/>
            <person name="Golicz A.A."/>
            <person name="Manoli S."/>
            <person name="Lee T.H."/>
            <person name="Thi V.H."/>
            <person name="Chalabi S."/>
            <person name="Hu Q."/>
            <person name="Fan C."/>
            <person name="Tollenaere R."/>
            <person name="Lu Y."/>
            <person name="Battail C."/>
            <person name="Shen J."/>
            <person name="Sidebottom C.H."/>
            <person name="Wang X."/>
            <person name="Canaguier A."/>
            <person name="Chauveau A."/>
            <person name="Berard A."/>
            <person name="Deniot G."/>
            <person name="Guan M."/>
            <person name="Liu Z."/>
            <person name="Sun F."/>
            <person name="Lim Y.P."/>
            <person name="Lyons E."/>
            <person name="Town C.D."/>
            <person name="Bancroft I."/>
            <person name="Wang X."/>
            <person name="Meng J."/>
            <person name="Ma J."/>
            <person name="Pires J.C."/>
            <person name="King G.J."/>
            <person name="Brunel D."/>
            <person name="Delourme R."/>
            <person name="Renard M."/>
            <person name="Aury J.M."/>
            <person name="Adams K.L."/>
            <person name="Batley J."/>
            <person name="Snowdon R.J."/>
            <person name="Tost J."/>
            <person name="Edwards D."/>
            <person name="Zhou Y."/>
            <person name="Hua W."/>
            <person name="Sharpe A.G."/>
            <person name="Paterson A.H."/>
            <person name="Guan C."/>
            <person name="Wincker P."/>
        </authorList>
    </citation>
    <scope>NUCLEOTIDE SEQUENCE [LARGE SCALE GENOMIC DNA]</scope>
    <source>
        <strain evidence="9">cv. Darmor-bzh</strain>
    </source>
</reference>
<dbReference type="AlphaFoldDB" id="A0A078HRR1"/>
<evidence type="ECO:0000256" key="5">
    <source>
        <dbReference type="PROSITE-ProRule" id="PRU00205"/>
    </source>
</evidence>
<dbReference type="Gramene" id="CDY40391">
    <property type="protein sequence ID" value="CDY40391"/>
    <property type="gene ID" value="GSBRNA2T00069590001"/>
</dbReference>
<keyword evidence="2 5" id="KW-0812">Transmembrane</keyword>
<dbReference type="PANTHER" id="PTHR31898">
    <property type="entry name" value="TRANSMEMBRANE PROTEIN 136"/>
    <property type="match status" value="1"/>
</dbReference>
<feature type="transmembrane region" description="Helical" evidence="6">
    <location>
        <begin position="192"/>
        <end position="213"/>
    </location>
</feature>
<keyword evidence="9" id="KW-1185">Reference proteome</keyword>
<evidence type="ECO:0000256" key="6">
    <source>
        <dbReference type="SAM" id="Phobius"/>
    </source>
</evidence>
<evidence type="ECO:0000259" key="7">
    <source>
        <dbReference type="PROSITE" id="PS50922"/>
    </source>
</evidence>
<protein>
    <submittedName>
        <fullName evidence="8">BnaA02g27050D protein</fullName>
    </submittedName>
</protein>
<dbReference type="PROSITE" id="PS50922">
    <property type="entry name" value="TLC"/>
    <property type="match status" value="1"/>
</dbReference>
<gene>
    <name evidence="8" type="primary">BnaA02g27050D</name>
    <name evidence="8" type="ORF">GSBRNA2T00069590001</name>
</gene>
<dbReference type="PaxDb" id="3708-A0A078HRR1"/>
<keyword evidence="3 6" id="KW-1133">Transmembrane helix</keyword>
<feature type="domain" description="TLC" evidence="7">
    <location>
        <begin position="32"/>
        <end position="221"/>
    </location>
</feature>
<evidence type="ECO:0000313" key="9">
    <source>
        <dbReference type="Proteomes" id="UP000028999"/>
    </source>
</evidence>
<evidence type="ECO:0000256" key="3">
    <source>
        <dbReference type="ARBA" id="ARBA00022989"/>
    </source>
</evidence>
<dbReference type="PANTHER" id="PTHR31898:SF6">
    <property type="entry name" value="TLC DOMAIN-CONTAINING PROTEIN"/>
    <property type="match status" value="1"/>
</dbReference>
<feature type="transmembrane region" description="Helical" evidence="6">
    <location>
        <begin position="6"/>
        <end position="26"/>
    </location>
</feature>
<dbReference type="InterPro" id="IPR006634">
    <property type="entry name" value="TLC-dom"/>
</dbReference>
<evidence type="ECO:0000256" key="2">
    <source>
        <dbReference type="ARBA" id="ARBA00022692"/>
    </source>
</evidence>
<dbReference type="EMBL" id="LK032469">
    <property type="protein sequence ID" value="CDY40391.1"/>
    <property type="molecule type" value="Genomic_DNA"/>
</dbReference>
<dbReference type="OMA" id="SERDCEW"/>
<evidence type="ECO:0000256" key="1">
    <source>
        <dbReference type="ARBA" id="ARBA00004141"/>
    </source>
</evidence>
<dbReference type="Proteomes" id="UP000028999">
    <property type="component" value="Unassembled WGS sequence"/>
</dbReference>
<dbReference type="SMART" id="SM00724">
    <property type="entry name" value="TLC"/>
    <property type="match status" value="1"/>
</dbReference>
<comment type="subcellular location">
    <subcellularLocation>
        <location evidence="1">Membrane</location>
        <topology evidence="1">Multi-pass membrane protein</topology>
    </subcellularLocation>
</comment>
<sequence>MEEDYIRVINITVFGVISWGLIFILLRRIFSNYSFDFSTRIVSALHATVAVVLATLTIQDWSCPVCPTASTSTIQQMETMAFSLSYMIYDLICSHFDQVISIDNAVHHSICILGFVTGLCSRECGSEIVAALWIGEISTPFLNLRVILKEIGYRDTDLNLAVDVCFAIIFSLARMVGGPYLVYVTISADSPFLIKAVALGLQLVSAFWFYKILKMMRYKLIKKSIPTENLLG</sequence>
<evidence type="ECO:0000313" key="8">
    <source>
        <dbReference type="EMBL" id="CDY40391.1"/>
    </source>
</evidence>
<dbReference type="GO" id="GO:0016020">
    <property type="term" value="C:membrane"/>
    <property type="evidence" value="ECO:0007669"/>
    <property type="project" value="UniProtKB-SubCell"/>
</dbReference>
<proteinExistence type="predicted"/>
<dbReference type="Pfam" id="PF03798">
    <property type="entry name" value="TRAM_LAG1_CLN8"/>
    <property type="match status" value="1"/>
</dbReference>
<keyword evidence="4 5" id="KW-0472">Membrane</keyword>
<feature type="transmembrane region" description="Helical" evidence="6">
    <location>
        <begin position="160"/>
        <end position="186"/>
    </location>
</feature>
<name>A0A078HRR1_BRANA</name>
<accession>A0A078HRR1</accession>